<comment type="subcellular location">
    <subcellularLocation>
        <location evidence="1 10">Cell membrane</location>
        <topology evidence="1 10">Multi-pass membrane protein</topology>
    </subcellularLocation>
</comment>
<dbReference type="PRINTS" id="PR01755">
    <property type="entry name" value="SECFTRNLCASE"/>
</dbReference>
<gene>
    <name evidence="11" type="primary">secF</name>
    <name evidence="10" type="synonym">secD</name>
    <name evidence="15" type="ORF">COX41_02265</name>
</gene>
<evidence type="ECO:0000256" key="7">
    <source>
        <dbReference type="ARBA" id="ARBA00022989"/>
    </source>
</evidence>
<evidence type="ECO:0000259" key="14">
    <source>
        <dbReference type="Pfam" id="PF22599"/>
    </source>
</evidence>
<evidence type="ECO:0000313" key="16">
    <source>
        <dbReference type="Proteomes" id="UP000231292"/>
    </source>
</evidence>
<dbReference type="NCBIfam" id="TIGR00916">
    <property type="entry name" value="2A0604s01"/>
    <property type="match status" value="2"/>
</dbReference>
<dbReference type="EMBL" id="PCRK01000047">
    <property type="protein sequence ID" value="PIP19564.1"/>
    <property type="molecule type" value="Genomic_DNA"/>
</dbReference>
<comment type="similarity">
    <text evidence="11">Belongs to the SecD/SecF family. SecF subfamily.</text>
</comment>
<dbReference type="PANTHER" id="PTHR30081">
    <property type="entry name" value="PROTEIN-EXPORT MEMBRANE PROTEIN SEC"/>
    <property type="match status" value="1"/>
</dbReference>
<dbReference type="AlphaFoldDB" id="A0A2G9YK14"/>
<dbReference type="InterPro" id="IPR005665">
    <property type="entry name" value="SecF_bac"/>
</dbReference>
<keyword evidence="8 10" id="KW-0811">Translocation</keyword>
<dbReference type="Gene3D" id="3.30.1360.200">
    <property type="match status" value="1"/>
</dbReference>
<dbReference type="Pfam" id="PF02355">
    <property type="entry name" value="SecD_SecF_C"/>
    <property type="match status" value="2"/>
</dbReference>
<keyword evidence="9 10" id="KW-0472">Membrane</keyword>
<keyword evidence="5 10" id="KW-0812">Transmembrane</keyword>
<keyword evidence="2 10" id="KW-0813">Transport</keyword>
<dbReference type="InterPro" id="IPR005791">
    <property type="entry name" value="SecD"/>
</dbReference>
<dbReference type="NCBIfam" id="TIGR00966">
    <property type="entry name" value="transloc_SecF"/>
    <property type="match status" value="1"/>
</dbReference>
<name>A0A2G9YK14_9BACT</name>
<evidence type="ECO:0000256" key="10">
    <source>
        <dbReference type="HAMAP-Rule" id="MF_01463"/>
    </source>
</evidence>
<comment type="caution">
    <text evidence="15">The sequence shown here is derived from an EMBL/GenBank/DDBJ whole genome shotgun (WGS) entry which is preliminary data.</text>
</comment>
<dbReference type="Pfam" id="PF22599">
    <property type="entry name" value="SecDF_P1_head"/>
    <property type="match status" value="1"/>
</dbReference>
<feature type="transmembrane region" description="Helical" evidence="10">
    <location>
        <begin position="625"/>
        <end position="646"/>
    </location>
</feature>
<feature type="transmembrane region" description="Helical" evidence="10">
    <location>
        <begin position="677"/>
        <end position="695"/>
    </location>
</feature>
<evidence type="ECO:0000256" key="1">
    <source>
        <dbReference type="ARBA" id="ARBA00004651"/>
    </source>
</evidence>
<dbReference type="SUPFAM" id="SSF82866">
    <property type="entry name" value="Multidrug efflux transporter AcrB transmembrane domain"/>
    <property type="match status" value="2"/>
</dbReference>
<proteinExistence type="inferred from homology"/>
<evidence type="ECO:0000256" key="8">
    <source>
        <dbReference type="ARBA" id="ARBA00023010"/>
    </source>
</evidence>
<keyword evidence="4" id="KW-0997">Cell inner membrane</keyword>
<dbReference type="FunFam" id="3.30.1360.200:FF:000002">
    <property type="entry name" value="Preprotein translocase subunit SecD"/>
    <property type="match status" value="1"/>
</dbReference>
<evidence type="ECO:0000256" key="6">
    <source>
        <dbReference type="ARBA" id="ARBA00022927"/>
    </source>
</evidence>
<feature type="domain" description="Protein export membrane protein SecD/SecF C-terminal" evidence="12">
    <location>
        <begin position="542"/>
        <end position="729"/>
    </location>
</feature>
<dbReference type="GO" id="GO:0006605">
    <property type="term" value="P:protein targeting"/>
    <property type="evidence" value="ECO:0007669"/>
    <property type="project" value="UniProtKB-UniRule"/>
</dbReference>
<dbReference type="InterPro" id="IPR048634">
    <property type="entry name" value="SecD_SecF_C"/>
</dbReference>
<keyword evidence="3 10" id="KW-1003">Cell membrane</keyword>
<feature type="transmembrane region" description="Helical" evidence="10">
    <location>
        <begin position="701"/>
        <end position="727"/>
    </location>
</feature>
<dbReference type="GO" id="GO:0043952">
    <property type="term" value="P:protein transport by the Sec complex"/>
    <property type="evidence" value="ECO:0007669"/>
    <property type="project" value="UniProtKB-UniRule"/>
</dbReference>
<dbReference type="Gene3D" id="1.20.1640.10">
    <property type="entry name" value="Multidrug efflux transporter AcrB transmembrane domain"/>
    <property type="match status" value="2"/>
</dbReference>
<comment type="function">
    <text evidence="10">Part of the Sec protein translocase complex. Interacts with the SecYEG preprotein conducting channel. SecDF uses the proton motive force (PMF) to complete protein translocation after the ATP-dependent function of SecA.</text>
</comment>
<dbReference type="HAMAP" id="MF_01463_B">
    <property type="entry name" value="SecD_B"/>
    <property type="match status" value="1"/>
</dbReference>
<dbReference type="InterPro" id="IPR054384">
    <property type="entry name" value="SecDF_P1_head"/>
</dbReference>
<evidence type="ECO:0000313" key="15">
    <source>
        <dbReference type="EMBL" id="PIP19564.1"/>
    </source>
</evidence>
<feature type="transmembrane region" description="Helical" evidence="10">
    <location>
        <begin position="300"/>
        <end position="320"/>
    </location>
</feature>
<dbReference type="InterPro" id="IPR022646">
    <property type="entry name" value="SecD/SecF_CS"/>
</dbReference>
<evidence type="ECO:0000256" key="2">
    <source>
        <dbReference type="ARBA" id="ARBA00022448"/>
    </source>
</evidence>
<sequence>MSKKLIYKLIFIFLIVGVCAYFTFPLNKRINLGLDLQGGMHLLLKIDTSHLSGEAKADASDRAVEVVRNRIDQFGVRETSIQKQGEDEIVVQLPGVTDRERALDIIGKTAMLEFKLVSSDADKLKEALAGTAPEGYELKYTSDDNLPILVEKNAVLTGDALLNAEVHFSSGDFNEPAVSLKFNAIGAKKFAEVTAANVGRRLAIVLDGKVQSAPNIREAIPSGEAVITGRFTIEQAQDLALILRVGALPAPMSVEEERTVGPLLGQDSINKGVKASIIGGALVFLFMAGYYLLAGLVSDAALLMNLIMILGGLGLLPLFFPGISATLTLPGIAGIALSLGMAVDANVLINERIQEEFSAGRNIRNAIANGYSRAFSAIFDSNLTTLIAAFLLFQFGTGPIRGFAVTLTIGLISSMFTAIFVTRAIFELFLNIGIIKNSLPMLKLIKETKLDFIGKRKIFYAISLVVIITGLVFYFKKGKDAYGIDFAGGQLQEYSFKEPVNIESVRQALKDIGLADASIQQFKDNPKVILIRTSEDKNKAITDKLKQVFTGDIEILRIERVGPIAGKHLKEKAVYALIWSLIGILIYVAFRFKHINFAIAGVVALIHDVLVALGLLVVTGRPLDLLSITAFLTIAGYSINDTIVIYDRVRENLKLNRKLSLYEVINLSVNQTLGRTILTSGVTFLVVLAIFIYGGEVLNNLAFALLVGFISGVYSTVYIASPLVLAWSHKAKK</sequence>
<dbReference type="GO" id="GO:0005886">
    <property type="term" value="C:plasma membrane"/>
    <property type="evidence" value="ECO:0007669"/>
    <property type="project" value="UniProtKB-SubCell"/>
</dbReference>
<feature type="transmembrane region" description="Helical" evidence="10">
    <location>
        <begin position="597"/>
        <end position="619"/>
    </location>
</feature>
<evidence type="ECO:0000256" key="9">
    <source>
        <dbReference type="ARBA" id="ARBA00023136"/>
    </source>
</evidence>
<reference evidence="15 16" key="1">
    <citation type="submission" date="2017-09" db="EMBL/GenBank/DDBJ databases">
        <title>Depth-based differentiation of microbial function through sediment-hosted aquifers and enrichment of novel symbionts in the deep terrestrial subsurface.</title>
        <authorList>
            <person name="Probst A.J."/>
            <person name="Ladd B."/>
            <person name="Jarett J.K."/>
            <person name="Geller-Mcgrath D.E."/>
            <person name="Sieber C.M."/>
            <person name="Emerson J.B."/>
            <person name="Anantharaman K."/>
            <person name="Thomas B.C."/>
            <person name="Malmstrom R."/>
            <person name="Stieglmeier M."/>
            <person name="Klingl A."/>
            <person name="Woyke T."/>
            <person name="Ryan C.M."/>
            <person name="Banfield J.F."/>
        </authorList>
    </citation>
    <scope>NUCLEOTIDE SEQUENCE [LARGE SCALE GENOMIC DNA]</scope>
    <source>
        <strain evidence="15">CG23_combo_of_CG06-09_8_20_14_all_41_10</strain>
    </source>
</reference>
<comment type="subunit">
    <text evidence="11">Forms a complex with SecD. Part of the essential Sec protein translocation apparatus which comprises SecA, SecYEG and auxiliary proteins SecDF. Other proteins may also be involved.</text>
</comment>
<dbReference type="InterPro" id="IPR055344">
    <property type="entry name" value="SecD_SecF_C_bact"/>
</dbReference>
<dbReference type="NCBIfam" id="NF009583">
    <property type="entry name" value="PRK13024.1-3"/>
    <property type="match status" value="1"/>
</dbReference>
<evidence type="ECO:0000256" key="4">
    <source>
        <dbReference type="ARBA" id="ARBA00022519"/>
    </source>
</evidence>
<evidence type="ECO:0000259" key="12">
    <source>
        <dbReference type="Pfam" id="PF02355"/>
    </source>
</evidence>
<feature type="transmembrane region" description="Helical" evidence="10">
    <location>
        <begin position="5"/>
        <end position="24"/>
    </location>
</feature>
<keyword evidence="6 10" id="KW-0653">Protein transport</keyword>
<feature type="transmembrane region" description="Helical" evidence="10">
    <location>
        <begin position="458"/>
        <end position="475"/>
    </location>
</feature>
<dbReference type="GO" id="GO:0065002">
    <property type="term" value="P:intracellular protein transmembrane transport"/>
    <property type="evidence" value="ECO:0007669"/>
    <property type="project" value="UniProtKB-UniRule"/>
</dbReference>
<evidence type="ECO:0000256" key="3">
    <source>
        <dbReference type="ARBA" id="ARBA00022475"/>
    </source>
</evidence>
<dbReference type="Pfam" id="PF21760">
    <property type="entry name" value="SecD_1st"/>
    <property type="match status" value="1"/>
</dbReference>
<feature type="transmembrane region" description="Helical" evidence="10">
    <location>
        <begin position="370"/>
        <end position="396"/>
    </location>
</feature>
<dbReference type="PANTHER" id="PTHR30081:SF1">
    <property type="entry name" value="PROTEIN TRANSLOCASE SUBUNIT SECD"/>
    <property type="match status" value="1"/>
</dbReference>
<evidence type="ECO:0000256" key="5">
    <source>
        <dbReference type="ARBA" id="ARBA00022692"/>
    </source>
</evidence>
<keyword evidence="7 10" id="KW-1133">Transmembrane helix</keyword>
<dbReference type="InterPro" id="IPR022813">
    <property type="entry name" value="SecD/SecF_arch_bac"/>
</dbReference>
<dbReference type="NCBIfam" id="TIGR01129">
    <property type="entry name" value="secD"/>
    <property type="match status" value="1"/>
</dbReference>
<feature type="transmembrane region" description="Helical" evidence="10">
    <location>
        <begin position="402"/>
        <end position="426"/>
    </location>
</feature>
<comment type="caution">
    <text evidence="10">Lacks conserved residue(s) required for the propagation of feature annotation.</text>
</comment>
<feature type="transmembrane region" description="Helical" evidence="10">
    <location>
        <begin position="326"/>
        <end position="349"/>
    </location>
</feature>
<evidence type="ECO:0000256" key="11">
    <source>
        <dbReference type="HAMAP-Rule" id="MF_01464"/>
    </source>
</evidence>
<comment type="similarity">
    <text evidence="10">Belongs to the SecD/SecF family. SecD subfamily.</text>
</comment>
<dbReference type="InterPro" id="IPR048631">
    <property type="entry name" value="SecD_1st"/>
</dbReference>
<protein>
    <recommendedName>
        <fullName evidence="10 11">Multifunctional fusion protein</fullName>
    </recommendedName>
    <domain>
        <recommendedName>
            <fullName evidence="10">Protein translocase subunit SecD</fullName>
        </recommendedName>
    </domain>
    <domain>
        <recommendedName>
            <fullName evidence="11">Protein-export membrane protein SecF</fullName>
        </recommendedName>
    </domain>
</protein>
<evidence type="ECO:0000259" key="13">
    <source>
        <dbReference type="Pfam" id="PF21760"/>
    </source>
</evidence>
<feature type="transmembrane region" description="Helical" evidence="10">
    <location>
        <begin position="573"/>
        <end position="590"/>
    </location>
</feature>
<dbReference type="HAMAP" id="MF_01464_B">
    <property type="entry name" value="SecF_B"/>
    <property type="match status" value="1"/>
</dbReference>
<feature type="domain" description="Protein translocase subunit SecDF P1" evidence="13">
    <location>
        <begin position="61"/>
        <end position="118"/>
    </location>
</feature>
<comment type="subunit">
    <text evidence="10">Forms a complex with SecF. Part of the essential Sec protein translocation apparatus which comprises SecA, SecYEG and auxiliary proteins SecDF. Other proteins may also be involved.</text>
</comment>
<dbReference type="InterPro" id="IPR022645">
    <property type="entry name" value="SecD/SecF_bac"/>
</dbReference>
<feature type="domain" description="Protein export membrane protein SecD/SecF C-terminal" evidence="12">
    <location>
        <begin position="253"/>
        <end position="427"/>
    </location>
</feature>
<dbReference type="GO" id="GO:0015450">
    <property type="term" value="F:protein-transporting ATPase activity"/>
    <property type="evidence" value="ECO:0007669"/>
    <property type="project" value="InterPro"/>
</dbReference>
<dbReference type="Pfam" id="PF07549">
    <property type="entry name" value="Sec_GG"/>
    <property type="match status" value="1"/>
</dbReference>
<dbReference type="Proteomes" id="UP000231292">
    <property type="component" value="Unassembled WGS sequence"/>
</dbReference>
<feature type="domain" description="SecDF P1 head subdomain" evidence="14">
    <location>
        <begin position="141"/>
        <end position="250"/>
    </location>
</feature>
<feature type="transmembrane region" description="Helical" evidence="10">
    <location>
        <begin position="275"/>
        <end position="293"/>
    </location>
</feature>
<dbReference type="Gene3D" id="3.30.70.3400">
    <property type="match status" value="1"/>
</dbReference>
<organism evidence="15 16">
    <name type="scientific">Candidatus Sherwoodlollariibacterium unditelluris</name>
    <dbReference type="NCBI Taxonomy" id="1974757"/>
    <lineage>
        <taxon>Bacteria</taxon>
        <taxon>Pseudomonadati</taxon>
        <taxon>Candidatus Omnitrophota</taxon>
        <taxon>Candidatus Sherwoodlollariibacterium</taxon>
    </lineage>
</organism>
<dbReference type="FunFam" id="1.20.1640.10:FF:000004">
    <property type="entry name" value="Protein translocase subunit SecD"/>
    <property type="match status" value="1"/>
</dbReference>
<accession>A0A2G9YK14</accession>